<organism evidence="1 2">
    <name type="scientific">[Candida] subhashii</name>
    <dbReference type="NCBI Taxonomy" id="561895"/>
    <lineage>
        <taxon>Eukaryota</taxon>
        <taxon>Fungi</taxon>
        <taxon>Dikarya</taxon>
        <taxon>Ascomycota</taxon>
        <taxon>Saccharomycotina</taxon>
        <taxon>Pichiomycetes</taxon>
        <taxon>Debaryomycetaceae</taxon>
        <taxon>Spathaspora</taxon>
    </lineage>
</organism>
<sequence>MSTAEASVPEIVPTEDVNEVEASILPEPFTAETQELRSRLEAFFHQYYSISHSKYLSACYNLRQPEDDDPLGQFMNAIPHLFIFNYYRYNKISKRLGSAYCHVLNEYFQEWKQNPTEFKVPSEEEINDRLNKNKIYSEYVTQFKRISICDEDKQDALKAVHAVQDEQQPRKESQFVHGIEKGLKTIKDILFMD</sequence>
<evidence type="ECO:0000313" key="1">
    <source>
        <dbReference type="EMBL" id="KAG7663380.1"/>
    </source>
</evidence>
<comment type="caution">
    <text evidence="1">The sequence shown here is derived from an EMBL/GenBank/DDBJ whole genome shotgun (WGS) entry which is preliminary data.</text>
</comment>
<protein>
    <submittedName>
        <fullName evidence="1">Uncharacterized protein</fullName>
    </submittedName>
</protein>
<keyword evidence="2" id="KW-1185">Reference proteome</keyword>
<dbReference type="EMBL" id="JAGSYN010000139">
    <property type="protein sequence ID" value="KAG7663380.1"/>
    <property type="molecule type" value="Genomic_DNA"/>
</dbReference>
<reference evidence="1 2" key="1">
    <citation type="journal article" date="2021" name="DNA Res.">
        <title>Genome analysis of Candida subhashii reveals its hybrid nature and dual mitochondrial genome conformations.</title>
        <authorList>
            <person name="Mixao V."/>
            <person name="Hegedusova E."/>
            <person name="Saus E."/>
            <person name="Pryszcz L.P."/>
            <person name="Cillingova A."/>
            <person name="Nosek J."/>
            <person name="Gabaldon T."/>
        </authorList>
    </citation>
    <scope>NUCLEOTIDE SEQUENCE [LARGE SCALE GENOMIC DNA]</scope>
    <source>
        <strain evidence="1 2">CBS 10753</strain>
    </source>
</reference>
<dbReference type="RefSeq" id="XP_049263612.1">
    <property type="nucleotide sequence ID" value="XM_049406951.1"/>
</dbReference>
<proteinExistence type="predicted"/>
<accession>A0A8J5UX03</accession>
<dbReference type="AlphaFoldDB" id="A0A8J5UX03"/>
<dbReference type="Proteomes" id="UP000694255">
    <property type="component" value="Unassembled WGS sequence"/>
</dbReference>
<name>A0A8J5UX03_9ASCO</name>
<evidence type="ECO:0000313" key="2">
    <source>
        <dbReference type="Proteomes" id="UP000694255"/>
    </source>
</evidence>
<gene>
    <name evidence="1" type="ORF">J8A68_003128</name>
</gene>
<dbReference type="GeneID" id="73469929"/>